<dbReference type="GO" id="GO:0006784">
    <property type="term" value="P:heme A biosynthetic process"/>
    <property type="evidence" value="ECO:0007669"/>
    <property type="project" value="TreeGrafter"/>
</dbReference>
<feature type="transmembrane region" description="Helical" evidence="9">
    <location>
        <begin position="189"/>
        <end position="208"/>
    </location>
</feature>
<dbReference type="EC" id="2.5.1.141" evidence="9"/>
<feature type="transmembrane region" description="Helical" evidence="9">
    <location>
        <begin position="125"/>
        <end position="143"/>
    </location>
</feature>
<sequence length="309" mass="33995">MARKRTSNKAPTLRSDLAVLTKLNLNTFVLITTLFGYLLGSRWFYGVWLHDGWLLAHTLIGTGCTAFGSAAFNQLMEIEEDARMERTADRPLPSRRMIPVNAFGIGWGLSAFGIIHLAIKVNAAAAYLAAIALGVYVFIYTPLKRRSSINTLIGAIPGAIPPMIGWAAIAPSHPIHPGSWMDGQSWYLFAFLFLWQMPHFVAISWLCREEYEDAGYAMWSNGDASGKKTAIIATGFTLLLIGLAPLAQALGYANVIWSFGGAAAGLVMLWLCWVFKSDADKPSARKLFFYTLLYLPLSLGLLAIGWNVR</sequence>
<comment type="subcellular location">
    <subcellularLocation>
        <location evidence="9">Cell membrane</location>
        <topology evidence="9">Multi-pass membrane protein</topology>
    </subcellularLocation>
    <subcellularLocation>
        <location evidence="1">Membrane</location>
        <topology evidence="1">Multi-pass membrane protein</topology>
    </subcellularLocation>
</comment>
<feature type="transmembrane region" description="Helical" evidence="9">
    <location>
        <begin position="52"/>
        <end position="76"/>
    </location>
</feature>
<evidence type="ECO:0000256" key="7">
    <source>
        <dbReference type="ARBA" id="ARBA00023136"/>
    </source>
</evidence>
<keyword evidence="2 9" id="KW-1003">Cell membrane</keyword>
<evidence type="ECO:0000313" key="11">
    <source>
        <dbReference type="Proteomes" id="UP000557872"/>
    </source>
</evidence>
<comment type="miscellaneous">
    <text evidence="9">Carbon 2 of the heme B porphyrin ring is defined according to the Fischer nomenclature.</text>
</comment>
<dbReference type="AlphaFoldDB" id="A0A851GC78"/>
<reference evidence="10 11" key="1">
    <citation type="submission" date="2020-07" db="EMBL/GenBank/DDBJ databases">
        <title>Roseicoccus Jingziensis gen. nov., sp. nov., isolated from coastal seawater.</title>
        <authorList>
            <person name="Feng X."/>
        </authorList>
    </citation>
    <scope>NUCLEOTIDE SEQUENCE [LARGE SCALE GENOMIC DNA]</scope>
    <source>
        <strain evidence="10 11">N1E253</strain>
    </source>
</reference>
<dbReference type="Proteomes" id="UP000557872">
    <property type="component" value="Unassembled WGS sequence"/>
</dbReference>
<dbReference type="InterPro" id="IPR000537">
    <property type="entry name" value="UbiA_prenyltransferase"/>
</dbReference>
<feature type="transmembrane region" description="Helical" evidence="9">
    <location>
        <begin position="97"/>
        <end position="119"/>
    </location>
</feature>
<comment type="caution">
    <text evidence="10">The sequence shown here is derived from an EMBL/GenBank/DDBJ whole genome shotgun (WGS) entry which is preliminary data.</text>
</comment>
<keyword evidence="3 9" id="KW-0808">Transferase</keyword>
<name>A0A851GC78_9BACT</name>
<dbReference type="Pfam" id="PF01040">
    <property type="entry name" value="UbiA"/>
    <property type="match status" value="1"/>
</dbReference>
<keyword evidence="7 9" id="KW-0472">Membrane</keyword>
<keyword evidence="11" id="KW-1185">Reference proteome</keyword>
<gene>
    <name evidence="10" type="primary">cyoE</name>
    <name evidence="9" type="synonym">ctaB</name>
    <name evidence="10" type="ORF">HW115_06930</name>
</gene>
<accession>A0A851GC78</accession>
<dbReference type="RefSeq" id="WP_178931858.1">
    <property type="nucleotide sequence ID" value="NZ_JACBAZ010000002.1"/>
</dbReference>
<evidence type="ECO:0000256" key="8">
    <source>
        <dbReference type="ARBA" id="ARBA00047690"/>
    </source>
</evidence>
<dbReference type="EMBL" id="JACBAZ010000002">
    <property type="protein sequence ID" value="NWK55338.1"/>
    <property type="molecule type" value="Genomic_DNA"/>
</dbReference>
<comment type="function">
    <text evidence="9">Converts heme B (protoheme IX) to heme O by substitution of the vinyl group on carbon 2 of heme B porphyrin ring with a hydroxyethyl farnesyl side group.</text>
</comment>
<dbReference type="HAMAP" id="MF_00154">
    <property type="entry name" value="CyoE_CtaB"/>
    <property type="match status" value="1"/>
</dbReference>
<dbReference type="Gene3D" id="1.10.357.140">
    <property type="entry name" value="UbiA prenyltransferase"/>
    <property type="match status" value="1"/>
</dbReference>
<dbReference type="InterPro" id="IPR044878">
    <property type="entry name" value="UbiA_sf"/>
</dbReference>
<evidence type="ECO:0000256" key="9">
    <source>
        <dbReference type="HAMAP-Rule" id="MF_00154"/>
    </source>
</evidence>
<dbReference type="CDD" id="cd13957">
    <property type="entry name" value="PT_UbiA_Cox10"/>
    <property type="match status" value="1"/>
</dbReference>
<feature type="transmembrane region" description="Helical" evidence="9">
    <location>
        <begin position="287"/>
        <end position="306"/>
    </location>
</feature>
<keyword evidence="5 9" id="KW-1133">Transmembrane helix</keyword>
<keyword evidence="6 9" id="KW-0350">Heme biosynthesis</keyword>
<dbReference type="PANTHER" id="PTHR43448:SF2">
    <property type="entry name" value="PROTOHEME IX FARNESYLTRANSFERASE, MITOCHONDRIAL"/>
    <property type="match status" value="1"/>
</dbReference>
<dbReference type="PANTHER" id="PTHR43448">
    <property type="entry name" value="PROTOHEME IX FARNESYLTRANSFERASE, MITOCHONDRIAL"/>
    <property type="match status" value="1"/>
</dbReference>
<feature type="transmembrane region" description="Helical" evidence="9">
    <location>
        <begin position="21"/>
        <end position="40"/>
    </location>
</feature>
<dbReference type="GO" id="GO:0008495">
    <property type="term" value="F:protoheme IX farnesyltransferase activity"/>
    <property type="evidence" value="ECO:0007669"/>
    <property type="project" value="UniProtKB-UniRule"/>
</dbReference>
<feature type="transmembrane region" description="Helical" evidence="9">
    <location>
        <begin position="229"/>
        <end position="250"/>
    </location>
</feature>
<dbReference type="UniPathway" id="UPA00834">
    <property type="reaction ID" value="UER00712"/>
</dbReference>
<evidence type="ECO:0000256" key="4">
    <source>
        <dbReference type="ARBA" id="ARBA00022692"/>
    </source>
</evidence>
<comment type="similarity">
    <text evidence="9">Belongs to the UbiA prenyltransferase family. Protoheme IX farnesyltransferase subfamily.</text>
</comment>
<protein>
    <recommendedName>
        <fullName evidence="9">Protoheme IX farnesyltransferase</fullName>
        <ecNumber evidence="9">2.5.1.141</ecNumber>
    </recommendedName>
    <alternativeName>
        <fullName evidence="9">Heme B farnesyltransferase</fullName>
    </alternativeName>
    <alternativeName>
        <fullName evidence="9">Heme O synthase</fullName>
    </alternativeName>
</protein>
<evidence type="ECO:0000313" key="10">
    <source>
        <dbReference type="EMBL" id="NWK55338.1"/>
    </source>
</evidence>
<dbReference type="NCBIfam" id="TIGR01473">
    <property type="entry name" value="cyoE_ctaB"/>
    <property type="match status" value="1"/>
</dbReference>
<evidence type="ECO:0000256" key="3">
    <source>
        <dbReference type="ARBA" id="ARBA00022679"/>
    </source>
</evidence>
<keyword evidence="4 9" id="KW-0812">Transmembrane</keyword>
<feature type="transmembrane region" description="Helical" evidence="9">
    <location>
        <begin position="256"/>
        <end position="275"/>
    </location>
</feature>
<evidence type="ECO:0000256" key="5">
    <source>
        <dbReference type="ARBA" id="ARBA00022989"/>
    </source>
</evidence>
<evidence type="ECO:0000256" key="2">
    <source>
        <dbReference type="ARBA" id="ARBA00022475"/>
    </source>
</evidence>
<dbReference type="GO" id="GO:0005886">
    <property type="term" value="C:plasma membrane"/>
    <property type="evidence" value="ECO:0007669"/>
    <property type="project" value="UniProtKB-SubCell"/>
</dbReference>
<evidence type="ECO:0000256" key="1">
    <source>
        <dbReference type="ARBA" id="ARBA00004141"/>
    </source>
</evidence>
<organism evidence="10 11">
    <name type="scientific">Oceaniferula marina</name>
    <dbReference type="NCBI Taxonomy" id="2748318"/>
    <lineage>
        <taxon>Bacteria</taxon>
        <taxon>Pseudomonadati</taxon>
        <taxon>Verrucomicrobiota</taxon>
        <taxon>Verrucomicrobiia</taxon>
        <taxon>Verrucomicrobiales</taxon>
        <taxon>Verrucomicrobiaceae</taxon>
        <taxon>Oceaniferula</taxon>
    </lineage>
</organism>
<dbReference type="InterPro" id="IPR006369">
    <property type="entry name" value="Protohaem_IX_farnesylTrfase"/>
</dbReference>
<dbReference type="GO" id="GO:0048034">
    <property type="term" value="P:heme O biosynthetic process"/>
    <property type="evidence" value="ECO:0007669"/>
    <property type="project" value="UniProtKB-UniRule"/>
</dbReference>
<proteinExistence type="inferred from homology"/>
<comment type="pathway">
    <text evidence="9">Porphyrin-containing compound metabolism; heme O biosynthesis; heme O from protoheme: step 1/1.</text>
</comment>
<evidence type="ECO:0000256" key="6">
    <source>
        <dbReference type="ARBA" id="ARBA00023133"/>
    </source>
</evidence>
<feature type="transmembrane region" description="Helical" evidence="9">
    <location>
        <begin position="150"/>
        <end position="169"/>
    </location>
</feature>
<comment type="catalytic activity">
    <reaction evidence="8 9">
        <text>heme b + (2E,6E)-farnesyl diphosphate + H2O = Fe(II)-heme o + diphosphate</text>
        <dbReference type="Rhea" id="RHEA:28070"/>
        <dbReference type="ChEBI" id="CHEBI:15377"/>
        <dbReference type="ChEBI" id="CHEBI:33019"/>
        <dbReference type="ChEBI" id="CHEBI:60344"/>
        <dbReference type="ChEBI" id="CHEBI:60530"/>
        <dbReference type="ChEBI" id="CHEBI:175763"/>
        <dbReference type="EC" id="2.5.1.141"/>
    </reaction>
</comment>